<feature type="binding site" evidence="11">
    <location>
        <position position="91"/>
    </location>
    <ligand>
        <name>pyrroloquinoline quinone</name>
        <dbReference type="ChEBI" id="CHEBI:58442"/>
    </ligand>
</feature>
<dbReference type="InterPro" id="IPR002372">
    <property type="entry name" value="PQQ_rpt_dom"/>
</dbReference>
<dbReference type="InterPro" id="IPR036909">
    <property type="entry name" value="Cyt_c-like_dom_sf"/>
</dbReference>
<dbReference type="Gene3D" id="1.10.760.10">
    <property type="entry name" value="Cytochrome c-like domain"/>
    <property type="match status" value="1"/>
</dbReference>
<keyword evidence="8 12" id="KW-0408">Iron</keyword>
<reference evidence="16" key="2">
    <citation type="submission" date="2024-02" db="EMBL/GenBank/DDBJ databases">
        <authorList>
            <consortium name="Clinical and Environmental Microbiology Branch: Whole genome sequencing antimicrobial resistance pathogens in the healthcare setting"/>
        </authorList>
    </citation>
    <scope>NUCLEOTIDE SEQUENCE</scope>
    <source>
        <strain evidence="16">2021DK-00143</strain>
    </source>
</reference>
<comment type="caution">
    <text evidence="16">The sequence shown here is derived from an EMBL/GenBank/DDBJ whole genome shotgun (WGS) entry which is preliminary data.</text>
</comment>
<feature type="chain" id="PRO_5043281238" evidence="14">
    <location>
        <begin position="29"/>
        <end position="741"/>
    </location>
</feature>
<evidence type="ECO:0000256" key="12">
    <source>
        <dbReference type="PIRSR" id="PIRSR617512-3"/>
    </source>
</evidence>
<evidence type="ECO:0000259" key="15">
    <source>
        <dbReference type="PROSITE" id="PS51007"/>
    </source>
</evidence>
<dbReference type="Pfam" id="PF13442">
    <property type="entry name" value="Cytochrome_CBB3"/>
    <property type="match status" value="1"/>
</dbReference>
<feature type="binding site" evidence="11">
    <location>
        <begin position="209"/>
        <end position="210"/>
    </location>
    <ligand>
        <name>pyrroloquinoline quinone</name>
        <dbReference type="ChEBI" id="CHEBI:58442"/>
    </ligand>
</feature>
<dbReference type="PROSITE" id="PS51007">
    <property type="entry name" value="CYTC"/>
    <property type="match status" value="1"/>
</dbReference>
<sequence>MRNIIKKVRGCIAFIGIFTCFLSTIAFAAASAHEDTGREIINADKRPQDWLTYGRTYSEQRYSPLDSINERNVGQLKIAWYQDFDTNRGQEGTPLVVDGVLYATTNWSKVRAYKADTGELLWQYDPRVPGDTAVRGCCDTVNRGAAYWNGKIIIGTFDGRLVALNAKTGQPVWEVNTIPQDAQLGDVRSYIVDGAPRVAKGVVIIGNGGAEFGARGFVSGFDAETGKLRWRFFTVPAPDNKPDRAVSDGPLSTLAYKTWGPGNWVKSGGGGTVWDAITYDPQTDLVYIGVGNGSPWNYKLRSGGVGDNLFLGSIVALRPETGEYVWHFQETPQDQWDFTSTQQIMTADILLDGKPRHVVMHAPKNGFFYILDAKTGKFLSAKNYVDVNWAKGVNPQTGRPNTVPEALYSLTGKPWLSFPGDLGGHNWQPMAYSPKTGYVYIPAQQIPFNYVPGTDSNMKSKGLNLGLDMSKIGAPDDAKVKTQFAGLLKGWLIAWDPVKQAPAFTVDHQGPWNGGVLATAGNLVFQGLTNGLFNAYDARTGKQLWQIPLQSAVMAAPIAYAVNGKQYIAVEVGWGGIYPLLMGGMARTGGWTVNKSRLVVFSLDGDKQLPPVNKKGFLPVKPPHDFDAAQAKAGYAHYMDYCAACHGDNGESGGVLPDLRWSGAIRDPDAFYRVVGDGALTAYGMVGFKDAMTPQQIETIRQFLVGRAGATYDREVKARENQQQIPGQIIIGPDFSQGGVQ</sequence>
<dbReference type="GO" id="GO:0020037">
    <property type="term" value="F:heme binding"/>
    <property type="evidence" value="ECO:0007669"/>
    <property type="project" value="InterPro"/>
</dbReference>
<feature type="binding site" evidence="11">
    <location>
        <position position="364"/>
    </location>
    <ligand>
        <name>pyrroloquinoline quinone</name>
        <dbReference type="ChEBI" id="CHEBI:58442"/>
    </ligand>
</feature>
<evidence type="ECO:0000256" key="14">
    <source>
        <dbReference type="SAM" id="SignalP"/>
    </source>
</evidence>
<dbReference type="AlphaFoldDB" id="A0AAI9DM20"/>
<dbReference type="InterPro" id="IPR017512">
    <property type="entry name" value="PQQ_MeOH/EtOH_DH"/>
</dbReference>
<dbReference type="CDD" id="cd10279">
    <property type="entry name" value="PQQ_ADH_II"/>
    <property type="match status" value="1"/>
</dbReference>
<evidence type="ECO:0000313" key="16">
    <source>
        <dbReference type="EMBL" id="EML1472239.1"/>
    </source>
</evidence>
<feature type="signal peptide" evidence="14">
    <location>
        <begin position="1"/>
        <end position="28"/>
    </location>
</feature>
<comment type="cofactor">
    <cofactor evidence="11">
        <name>pyrroloquinoline quinone</name>
        <dbReference type="ChEBI" id="CHEBI:58442"/>
    </cofactor>
    <text evidence="11">Binds 1 PQQ group per subunit.</text>
</comment>
<dbReference type="GO" id="GO:0016614">
    <property type="term" value="F:oxidoreductase activity, acting on CH-OH group of donors"/>
    <property type="evidence" value="ECO:0007669"/>
    <property type="project" value="InterPro"/>
</dbReference>
<gene>
    <name evidence="16" type="ORF">QEG54_002984</name>
    <name evidence="17" type="ORF">RBJ30_19865</name>
</gene>
<evidence type="ECO:0000256" key="4">
    <source>
        <dbReference type="ARBA" id="ARBA00022729"/>
    </source>
</evidence>
<keyword evidence="7" id="KW-0560">Oxidoreductase</keyword>
<dbReference type="InterPro" id="IPR001479">
    <property type="entry name" value="Quinoprotein_DH_CS"/>
</dbReference>
<keyword evidence="3 12" id="KW-0479">Metal-binding</keyword>
<feature type="domain" description="Cytochrome c" evidence="15">
    <location>
        <begin position="629"/>
        <end position="708"/>
    </location>
</feature>
<dbReference type="GO" id="GO:0005509">
    <property type="term" value="F:calcium ion binding"/>
    <property type="evidence" value="ECO:0007669"/>
    <property type="project" value="InterPro"/>
</dbReference>
<feature type="binding site" evidence="11">
    <location>
        <position position="272"/>
    </location>
    <ligand>
        <name>pyrroloquinoline quinone</name>
        <dbReference type="ChEBI" id="CHEBI:58442"/>
    </ligand>
</feature>
<evidence type="ECO:0000256" key="3">
    <source>
        <dbReference type="ARBA" id="ARBA00022723"/>
    </source>
</evidence>
<evidence type="ECO:0000256" key="5">
    <source>
        <dbReference type="ARBA" id="ARBA00022837"/>
    </source>
</evidence>
<keyword evidence="4 14" id="KW-0732">Signal</keyword>
<dbReference type="InterPro" id="IPR009056">
    <property type="entry name" value="Cyt_c-like_dom"/>
</dbReference>
<feature type="binding site" evidence="12">
    <location>
        <position position="292"/>
    </location>
    <ligand>
        <name>Ca(2+)</name>
        <dbReference type="ChEBI" id="CHEBI:29108"/>
    </ligand>
</feature>
<dbReference type="SMART" id="SM00564">
    <property type="entry name" value="PQQ"/>
    <property type="match status" value="4"/>
</dbReference>
<dbReference type="InterPro" id="IPR011047">
    <property type="entry name" value="Quinoprotein_ADH-like_sf"/>
</dbReference>
<keyword evidence="6 11" id="KW-0634">PQQ</keyword>
<dbReference type="Pfam" id="PF01011">
    <property type="entry name" value="PQQ"/>
    <property type="match status" value="2"/>
</dbReference>
<name>A0AAI9DM20_PLUGE</name>
<dbReference type="Proteomes" id="UP001236270">
    <property type="component" value="Unassembled WGS sequence"/>
</dbReference>
<feature type="binding site" evidence="11">
    <location>
        <position position="577"/>
    </location>
    <ligand>
        <name>pyrroloquinoline quinone</name>
        <dbReference type="ChEBI" id="CHEBI:58442"/>
    </ligand>
</feature>
<comment type="cofactor">
    <cofactor evidence="12">
        <name>Ca(2+)</name>
        <dbReference type="ChEBI" id="CHEBI:29108"/>
    </cofactor>
    <text evidence="12">Binds 1 Ca(2+) ion per subunit.</text>
</comment>
<protein>
    <submittedName>
        <fullName evidence="16">PQQ-dependent dehydrogenase, methanol/ethanol family</fullName>
    </submittedName>
</protein>
<dbReference type="EMBL" id="JAVDNV010000016">
    <property type="protein sequence ID" value="MDQ2311335.1"/>
    <property type="molecule type" value="Genomic_DNA"/>
</dbReference>
<feature type="binding site" description="axial binding residue" evidence="12">
    <location>
        <position position="685"/>
    </location>
    <ligand>
        <name>heme c</name>
        <dbReference type="ChEBI" id="CHEBI:61717"/>
    </ligand>
    <ligandPart>
        <name>Fe</name>
        <dbReference type="ChEBI" id="CHEBI:18248"/>
    </ligandPart>
</feature>
<feature type="disulfide bond" evidence="13">
    <location>
        <begin position="137"/>
        <end position="138"/>
    </location>
</feature>
<keyword evidence="9 13" id="KW-1015">Disulfide bond</keyword>
<organism evidence="16">
    <name type="scientific">Pluralibacter gergoviae</name>
    <name type="common">Enterobacter gergoviae</name>
    <dbReference type="NCBI Taxonomy" id="61647"/>
    <lineage>
        <taxon>Bacteria</taxon>
        <taxon>Pseudomonadati</taxon>
        <taxon>Pseudomonadota</taxon>
        <taxon>Gammaproteobacteria</taxon>
        <taxon>Enterobacterales</taxon>
        <taxon>Enterobacteriaceae</taxon>
        <taxon>Pluralibacter</taxon>
    </lineage>
</organism>
<dbReference type="RefSeq" id="WP_080964547.1">
    <property type="nucleotide sequence ID" value="NZ_CBCSIS010000015.1"/>
</dbReference>
<comment type="cofactor">
    <cofactor evidence="11">
        <name>heme c</name>
        <dbReference type="ChEBI" id="CHEBI:61717"/>
    </cofactor>
    <text evidence="11">Binds 1 heme c group per subunit.</text>
</comment>
<keyword evidence="5 12" id="KW-0106">Calcium</keyword>
<keyword evidence="2 11" id="KW-0349">Heme</keyword>
<accession>A0AAI9DM20</accession>
<dbReference type="SUPFAM" id="SSF50998">
    <property type="entry name" value="Quinoprotein alcohol dehydrogenase-like"/>
    <property type="match status" value="1"/>
</dbReference>
<evidence type="ECO:0000256" key="7">
    <source>
        <dbReference type="ARBA" id="ARBA00023002"/>
    </source>
</evidence>
<feature type="active site" description="Proton acceptor" evidence="10">
    <location>
        <position position="337"/>
    </location>
</feature>
<evidence type="ECO:0000256" key="9">
    <source>
        <dbReference type="ARBA" id="ARBA00023157"/>
    </source>
</evidence>
<evidence type="ECO:0000256" key="6">
    <source>
        <dbReference type="ARBA" id="ARBA00022891"/>
    </source>
</evidence>
<dbReference type="PROSITE" id="PS00364">
    <property type="entry name" value="BACTERIAL_PQQ_2"/>
    <property type="match status" value="1"/>
</dbReference>
<dbReference type="GO" id="GO:0009055">
    <property type="term" value="F:electron transfer activity"/>
    <property type="evidence" value="ECO:0007669"/>
    <property type="project" value="InterPro"/>
</dbReference>
<reference evidence="17" key="1">
    <citation type="submission" date="2023-08" db="EMBL/GenBank/DDBJ databases">
        <title>WGS of pathogenic bacterial species, Los Angeles County Public Health Laboratories.</title>
        <authorList>
            <person name="Garrigues J.M."/>
            <person name="Green N.M."/>
        </authorList>
    </citation>
    <scope>NUCLEOTIDE SEQUENCE</scope>
    <source>
        <strain evidence="17">LACPHL-BACT-2023-00068</strain>
    </source>
</reference>
<dbReference type="EMBL" id="ABLOKC030000015">
    <property type="protein sequence ID" value="EML1472239.1"/>
    <property type="molecule type" value="Genomic_DNA"/>
</dbReference>
<feature type="binding site" description="covalent" evidence="11">
    <location>
        <position position="645"/>
    </location>
    <ligand>
        <name>heme c</name>
        <dbReference type="ChEBI" id="CHEBI:61717"/>
    </ligand>
</feature>
<feature type="binding site" description="axial binding residue" evidence="12">
    <location>
        <position position="646"/>
    </location>
    <ligand>
        <name>heme c</name>
        <dbReference type="ChEBI" id="CHEBI:61717"/>
    </ligand>
    <ligandPart>
        <name>Fe</name>
        <dbReference type="ChEBI" id="CHEBI:18248"/>
    </ligandPart>
</feature>
<dbReference type="GeneID" id="61381797"/>
<evidence type="ECO:0000256" key="11">
    <source>
        <dbReference type="PIRSR" id="PIRSR617512-2"/>
    </source>
</evidence>
<feature type="binding site" evidence="11">
    <location>
        <position position="143"/>
    </location>
    <ligand>
        <name>pyrroloquinoline quinone</name>
        <dbReference type="ChEBI" id="CHEBI:58442"/>
    </ligand>
</feature>
<dbReference type="GO" id="GO:0030288">
    <property type="term" value="C:outer membrane-bounded periplasmic space"/>
    <property type="evidence" value="ECO:0007669"/>
    <property type="project" value="InterPro"/>
</dbReference>
<feature type="binding site" evidence="12">
    <location>
        <position position="337"/>
    </location>
    <ligand>
        <name>Ca(2+)</name>
        <dbReference type="ChEBI" id="CHEBI:29108"/>
    </ligand>
</feature>
<comment type="similarity">
    <text evidence="1">Belongs to the bacterial PQQ dehydrogenase family.</text>
</comment>
<feature type="binding site" description="covalent" evidence="11">
    <location>
        <position position="642"/>
    </location>
    <ligand>
        <name>heme c</name>
        <dbReference type="ChEBI" id="CHEBI:61717"/>
    </ligand>
</feature>
<dbReference type="PROSITE" id="PS00363">
    <property type="entry name" value="BACTERIAL_PQQ_1"/>
    <property type="match status" value="1"/>
</dbReference>
<proteinExistence type="inferred from homology"/>
<evidence type="ECO:0000256" key="8">
    <source>
        <dbReference type="ARBA" id="ARBA00023004"/>
    </source>
</evidence>
<evidence type="ECO:0000313" key="17">
    <source>
        <dbReference type="EMBL" id="MDQ2311335.1"/>
    </source>
</evidence>
<feature type="binding site" evidence="11">
    <location>
        <begin position="426"/>
        <end position="427"/>
    </location>
    <ligand>
        <name>pyrroloquinoline quinone</name>
        <dbReference type="ChEBI" id="CHEBI:58442"/>
    </ligand>
</feature>
<dbReference type="GO" id="GO:0016020">
    <property type="term" value="C:membrane"/>
    <property type="evidence" value="ECO:0007669"/>
    <property type="project" value="InterPro"/>
</dbReference>
<evidence type="ECO:0000256" key="13">
    <source>
        <dbReference type="PIRSR" id="PIRSR617512-4"/>
    </source>
</evidence>
<evidence type="ECO:0000256" key="1">
    <source>
        <dbReference type="ARBA" id="ARBA00008156"/>
    </source>
</evidence>
<evidence type="ECO:0000256" key="2">
    <source>
        <dbReference type="ARBA" id="ARBA00022617"/>
    </source>
</evidence>
<dbReference type="PANTHER" id="PTHR32303">
    <property type="entry name" value="QUINOPROTEIN ALCOHOL DEHYDROGENASE (CYTOCHROME C)"/>
    <property type="match status" value="1"/>
</dbReference>
<feature type="binding site" evidence="12">
    <location>
        <position position="211"/>
    </location>
    <ligand>
        <name>Ca(2+)</name>
        <dbReference type="ChEBI" id="CHEBI:29108"/>
    </ligand>
</feature>
<dbReference type="NCBIfam" id="TIGR03075">
    <property type="entry name" value="PQQ_enz_alc_DH"/>
    <property type="match status" value="1"/>
</dbReference>
<evidence type="ECO:0000256" key="10">
    <source>
        <dbReference type="PIRSR" id="PIRSR617512-1"/>
    </source>
</evidence>
<dbReference type="SUPFAM" id="SSF46626">
    <property type="entry name" value="Cytochrome c"/>
    <property type="match status" value="1"/>
</dbReference>
<dbReference type="InterPro" id="IPR018391">
    <property type="entry name" value="PQQ_b-propeller_rpt"/>
</dbReference>
<dbReference type="Gene3D" id="2.140.10.10">
    <property type="entry name" value="Quinoprotein alcohol dehydrogenase-like superfamily"/>
    <property type="match status" value="1"/>
</dbReference>